<organism evidence="3 4">
    <name type="scientific">Saccharopolyspora erythraea (strain ATCC 11635 / DSM 40517 / JCM 4748 / NBRC 13426 / NCIMB 8594 / NRRL 2338)</name>
    <dbReference type="NCBI Taxonomy" id="405948"/>
    <lineage>
        <taxon>Bacteria</taxon>
        <taxon>Bacillati</taxon>
        <taxon>Actinomycetota</taxon>
        <taxon>Actinomycetes</taxon>
        <taxon>Pseudonocardiales</taxon>
        <taxon>Pseudonocardiaceae</taxon>
        <taxon>Saccharopolyspora</taxon>
    </lineage>
</organism>
<dbReference type="PROSITE" id="PS51257">
    <property type="entry name" value="PROKAR_LIPOPROTEIN"/>
    <property type="match status" value="1"/>
</dbReference>
<feature type="chain" id="PRO_5043949136" evidence="2">
    <location>
        <begin position="35"/>
        <end position="199"/>
    </location>
</feature>
<evidence type="ECO:0000313" key="3">
    <source>
        <dbReference type="EMBL" id="CAM06086.1"/>
    </source>
</evidence>
<evidence type="ECO:0000256" key="2">
    <source>
        <dbReference type="SAM" id="SignalP"/>
    </source>
</evidence>
<dbReference type="Pfam" id="PF12079">
    <property type="entry name" value="DUF3558"/>
    <property type="match status" value="1"/>
</dbReference>
<name>A4FPW1_SACEN</name>
<dbReference type="HOGENOM" id="CLU_1371357_0_0_11"/>
<feature type="signal peptide" evidence="2">
    <location>
        <begin position="1"/>
        <end position="34"/>
    </location>
</feature>
<keyword evidence="2" id="KW-0732">Signal</keyword>
<dbReference type="InterPro" id="IPR024520">
    <property type="entry name" value="DUF3558"/>
</dbReference>
<protein>
    <submittedName>
        <fullName evidence="3">Uncharacterized protein</fullName>
    </submittedName>
</protein>
<sequence length="199" mass="20340">MRCPRFVQRRPGSGPKLLALAPVLGLAVAGCAPGGEPGAPSRPPAATTSDETSSESVTPSITRDLPPEQRRPLTAIPTNELCGLVSPDELARLAFPVEPGTAREVGFDPPARGCSYQARTGDQSVLVAAQPEGYAELGTTPVNLGSAQGEQTLHANDCTVFAALPGATLQVVVGAGEADAEQCDTAQAVAQYVLGALAR</sequence>
<evidence type="ECO:0000313" key="4">
    <source>
        <dbReference type="Proteomes" id="UP000006728"/>
    </source>
</evidence>
<proteinExistence type="predicted"/>
<dbReference type="EMBL" id="AM420293">
    <property type="protein sequence ID" value="CAM06086.1"/>
    <property type="molecule type" value="Genomic_DNA"/>
</dbReference>
<feature type="compositionally biased region" description="Low complexity" evidence="1">
    <location>
        <begin position="44"/>
        <end position="60"/>
    </location>
</feature>
<dbReference type="OrthoDB" id="3693408at2"/>
<reference evidence="3 4" key="1">
    <citation type="journal article" date="2007" name="Nat. Biotechnol.">
        <title>Complete genome sequence of the erythromycin-producing bacterium Saccharopolyspora erythraea NRRL23338.</title>
        <authorList>
            <person name="Oliynyk M."/>
            <person name="Samborskyy M."/>
            <person name="Lester J.B."/>
            <person name="Mironenko T."/>
            <person name="Scott N."/>
            <person name="Dickens S."/>
            <person name="Haydock S.F."/>
            <person name="Leadlay P.F."/>
        </authorList>
    </citation>
    <scope>NUCLEOTIDE SEQUENCE [LARGE SCALE GENOMIC DNA]</scope>
    <source>
        <strain evidence="4">ATCC 11635 / DSM 40517 / JCM 4748 / NBRC 13426 / NCIMB 8594 / NRRL 2338</strain>
    </source>
</reference>
<dbReference type="STRING" id="405948.SACE_6923"/>
<dbReference type="AlphaFoldDB" id="A4FPW1"/>
<dbReference type="RefSeq" id="WP_009944014.1">
    <property type="nucleotide sequence ID" value="NC_009142.1"/>
</dbReference>
<keyword evidence="4" id="KW-1185">Reference proteome</keyword>
<feature type="region of interest" description="Disordered" evidence="1">
    <location>
        <begin position="30"/>
        <end position="76"/>
    </location>
</feature>
<dbReference type="KEGG" id="sen:SACE_6923"/>
<dbReference type="Proteomes" id="UP000006728">
    <property type="component" value="Chromosome"/>
</dbReference>
<evidence type="ECO:0000256" key="1">
    <source>
        <dbReference type="SAM" id="MobiDB-lite"/>
    </source>
</evidence>
<gene>
    <name evidence="3" type="ordered locus">SACE_6923</name>
</gene>
<dbReference type="eggNOG" id="ENOG5033Z3I">
    <property type="taxonomic scope" value="Bacteria"/>
</dbReference>
<accession>A4FPW1</accession>